<evidence type="ECO:0000256" key="2">
    <source>
        <dbReference type="ARBA" id="ARBA00023242"/>
    </source>
</evidence>
<dbReference type="SMART" id="SM00906">
    <property type="entry name" value="Fungal_trans"/>
    <property type="match status" value="1"/>
</dbReference>
<dbReference type="CDD" id="cd12148">
    <property type="entry name" value="fungal_TF_MHR"/>
    <property type="match status" value="1"/>
</dbReference>
<dbReference type="InterPro" id="IPR001138">
    <property type="entry name" value="Zn2Cys6_DnaBD"/>
</dbReference>
<dbReference type="Pfam" id="PF00172">
    <property type="entry name" value="Zn_clus"/>
    <property type="match status" value="1"/>
</dbReference>
<dbReference type="InterPro" id="IPR007219">
    <property type="entry name" value="XnlR_reg_dom"/>
</dbReference>
<sequence length="726" mass="75278">MSPSPADVQSDAPPAPTPARPRAPPKPRVKRACVSCFTAKVRCSGEQPACGRCGAKALECYYDPHGNSRRGSNKRARASPTQTDASDELGGGGGGGGEDRGAHAQGQAEAAAGVEAVPPVVVRQPFFRWLGLTSVVPPGPGASAIAAQGGGTTTSPPPLSGAARASSNPAVALDGPEAEARVRTFYALFDSYLPYMPLASALEQLRRGTLSEVVLVAMSALVKRIRPDTPHCPGAEQLADRAKQLVIAHLALPSLDTVYALVLLAYHEHGADRDSGLWAYCGMAIRASIDLGLHKPFVARDPAEAALRSRIFWAVVCLDRIISCGTGRLTTIPLPQIEVDLPPPREDVATAQGVPLPDPFPTLCRLLLILGNFADAVNGASGASSSLDVPRVPFAVQRELADYQASLPAPLQFSIHTFSAYASAGHAQAFLLLSIWHQAVHLAITQSALLFTRQDVATPASEASDGAGGGSGAVSPQSGSAAISIGDMLAYSGLISNDAFLCTPTLSQPIMMAGRAASALLKSLPTETPKHHVEPLERAVAICQTTLEQMQRAWAGLSWHVESMTKNAREVDLSRIGATITTDDRGMLAKARMDEWAANCSRLLDELAASPTQGEVVGVGLSSWGLSSQPAPGTSEPPPQSTVAVLRSGRASPLTWAEQPVIGDTGILSTGADAWNIDWTAWTLGAGAGAGAGAGGVDPMGAAPQQGAAGRVVDPLDELLGLPPLA</sequence>
<keyword evidence="2" id="KW-0539">Nucleus</keyword>
<dbReference type="Proteomes" id="UP001342314">
    <property type="component" value="Unassembled WGS sequence"/>
</dbReference>
<dbReference type="InterPro" id="IPR036864">
    <property type="entry name" value="Zn2-C6_fun-type_DNA-bd_sf"/>
</dbReference>
<gene>
    <name evidence="5" type="ORF">Rhopal_002969-T1</name>
</gene>
<dbReference type="GO" id="GO:0000981">
    <property type="term" value="F:DNA-binding transcription factor activity, RNA polymerase II-specific"/>
    <property type="evidence" value="ECO:0007669"/>
    <property type="project" value="InterPro"/>
</dbReference>
<feature type="compositionally biased region" description="Pro residues" evidence="3">
    <location>
        <begin position="13"/>
        <end position="22"/>
    </location>
</feature>
<dbReference type="PANTHER" id="PTHR47783:SF1">
    <property type="entry name" value="ZN(II)2CYS6 TRANSCRIPTION FACTOR (EUROFUNG)"/>
    <property type="match status" value="1"/>
</dbReference>
<reference evidence="5 6" key="1">
    <citation type="submission" date="2021-12" db="EMBL/GenBank/DDBJ databases">
        <title>High titer production of polyol ester of fatty acids by Rhodotorula paludigena BS15 towards product separation-free biomass refinery.</title>
        <authorList>
            <person name="Mano J."/>
            <person name="Ono H."/>
            <person name="Tanaka T."/>
            <person name="Naito K."/>
            <person name="Sushida H."/>
            <person name="Ike M."/>
            <person name="Tokuyasu K."/>
            <person name="Kitaoka M."/>
        </authorList>
    </citation>
    <scope>NUCLEOTIDE SEQUENCE [LARGE SCALE GENOMIC DNA]</scope>
    <source>
        <strain evidence="5 6">BS15</strain>
    </source>
</reference>
<dbReference type="GO" id="GO:0006351">
    <property type="term" value="P:DNA-templated transcription"/>
    <property type="evidence" value="ECO:0007669"/>
    <property type="project" value="InterPro"/>
</dbReference>
<organism evidence="5 6">
    <name type="scientific">Rhodotorula paludigena</name>
    <dbReference type="NCBI Taxonomy" id="86838"/>
    <lineage>
        <taxon>Eukaryota</taxon>
        <taxon>Fungi</taxon>
        <taxon>Dikarya</taxon>
        <taxon>Basidiomycota</taxon>
        <taxon>Pucciniomycotina</taxon>
        <taxon>Microbotryomycetes</taxon>
        <taxon>Sporidiobolales</taxon>
        <taxon>Sporidiobolaceae</taxon>
        <taxon>Rhodotorula</taxon>
    </lineage>
</organism>
<feature type="region of interest" description="Disordered" evidence="3">
    <location>
        <begin position="143"/>
        <end position="167"/>
    </location>
</feature>
<evidence type="ECO:0000259" key="4">
    <source>
        <dbReference type="PROSITE" id="PS50048"/>
    </source>
</evidence>
<dbReference type="Pfam" id="PF04082">
    <property type="entry name" value="Fungal_trans"/>
    <property type="match status" value="1"/>
</dbReference>
<accession>A0AAV5GJF3</accession>
<proteinExistence type="predicted"/>
<feature type="region of interest" description="Disordered" evidence="3">
    <location>
        <begin position="64"/>
        <end position="113"/>
    </location>
</feature>
<evidence type="ECO:0000313" key="6">
    <source>
        <dbReference type="Proteomes" id="UP001342314"/>
    </source>
</evidence>
<feature type="domain" description="Zn(2)-C6 fungal-type" evidence="4">
    <location>
        <begin position="32"/>
        <end position="62"/>
    </location>
</feature>
<dbReference type="EMBL" id="BQKY01000006">
    <property type="protein sequence ID" value="GJN89980.1"/>
    <property type="molecule type" value="Genomic_DNA"/>
</dbReference>
<dbReference type="Gene3D" id="4.10.240.10">
    <property type="entry name" value="Zn(2)-C6 fungal-type DNA-binding domain"/>
    <property type="match status" value="1"/>
</dbReference>
<evidence type="ECO:0000256" key="3">
    <source>
        <dbReference type="SAM" id="MobiDB-lite"/>
    </source>
</evidence>
<dbReference type="SMART" id="SM00066">
    <property type="entry name" value="GAL4"/>
    <property type="match status" value="1"/>
</dbReference>
<dbReference type="GO" id="GO:0003677">
    <property type="term" value="F:DNA binding"/>
    <property type="evidence" value="ECO:0007669"/>
    <property type="project" value="InterPro"/>
</dbReference>
<dbReference type="SUPFAM" id="SSF57701">
    <property type="entry name" value="Zn2/Cys6 DNA-binding domain"/>
    <property type="match status" value="1"/>
</dbReference>
<keyword evidence="1" id="KW-0479">Metal-binding</keyword>
<comment type="caution">
    <text evidence="5">The sequence shown here is derived from an EMBL/GenBank/DDBJ whole genome shotgun (WGS) entry which is preliminary data.</text>
</comment>
<dbReference type="AlphaFoldDB" id="A0AAV5GJF3"/>
<feature type="compositionally biased region" description="Basic residues" evidence="3">
    <location>
        <begin position="67"/>
        <end position="77"/>
    </location>
</feature>
<evidence type="ECO:0000256" key="1">
    <source>
        <dbReference type="ARBA" id="ARBA00022723"/>
    </source>
</evidence>
<protein>
    <recommendedName>
        <fullName evidence="4">Zn(2)-C6 fungal-type domain-containing protein</fullName>
    </recommendedName>
</protein>
<dbReference type="PROSITE" id="PS50048">
    <property type="entry name" value="ZN2_CY6_FUNGAL_2"/>
    <property type="match status" value="1"/>
</dbReference>
<dbReference type="PANTHER" id="PTHR47783">
    <property type="entry name" value="ZN(II)2CYS6 TRANSCRIPTION FACTOR (EUROFUNG)-RELATED"/>
    <property type="match status" value="1"/>
</dbReference>
<feature type="region of interest" description="Disordered" evidence="3">
    <location>
        <begin position="1"/>
        <end position="29"/>
    </location>
</feature>
<name>A0AAV5GJF3_9BASI</name>
<evidence type="ECO:0000313" key="5">
    <source>
        <dbReference type="EMBL" id="GJN89980.1"/>
    </source>
</evidence>
<dbReference type="GO" id="GO:0008270">
    <property type="term" value="F:zinc ion binding"/>
    <property type="evidence" value="ECO:0007669"/>
    <property type="project" value="InterPro"/>
</dbReference>
<dbReference type="CDD" id="cd00067">
    <property type="entry name" value="GAL4"/>
    <property type="match status" value="1"/>
</dbReference>
<feature type="compositionally biased region" description="Low complexity" evidence="3">
    <location>
        <begin position="104"/>
        <end position="113"/>
    </location>
</feature>
<keyword evidence="6" id="KW-1185">Reference proteome</keyword>